<reference evidence="5 6" key="1">
    <citation type="submission" date="2020-11" db="EMBL/GenBank/DDBJ databases">
        <title>Closed and high quality bacterial genomes of the OMM12 community.</title>
        <authorList>
            <person name="Marbouty M."/>
            <person name="Lamy-Besnier Q."/>
            <person name="Debarbieux L."/>
            <person name="Koszul R."/>
        </authorList>
    </citation>
    <scope>NUCLEOTIDE SEQUENCE [LARGE SCALE GENOMIC DNA]</scope>
    <source>
        <strain evidence="5 6">YL31</strain>
    </source>
</reference>
<dbReference type="GO" id="GO:0098796">
    <property type="term" value="C:membrane protein complex"/>
    <property type="evidence" value="ECO:0007669"/>
    <property type="project" value="UniProtKB-ARBA"/>
</dbReference>
<dbReference type="InterPro" id="IPR017871">
    <property type="entry name" value="ABC_transporter-like_CS"/>
</dbReference>
<gene>
    <name evidence="5" type="ORF">I5Q84_00690</name>
</gene>
<sequence>MSLIQLKDVYKIYAEGQESQVNALDGVTLSIDQGEFVAIIGTSGSGKSTMMNILGCLDVPTRGEYLLDGTPIRERAQRELSQIRSRQIAFIFQGYNLIPSLNVWQNVALPMLYQRVPLAERRARAMEALEKVEIAAKADNRPAQLSGGQQQRVAIARAIAARSPILMADEPTGALDSRTGEQVLGLMRQMNAEGTTVILITHDNGIAAQADRTVRVKDGRIVHDSLWDGVLVDWSAPPARVAP</sequence>
<dbReference type="GO" id="GO:0022857">
    <property type="term" value="F:transmembrane transporter activity"/>
    <property type="evidence" value="ECO:0007669"/>
    <property type="project" value="UniProtKB-ARBA"/>
</dbReference>
<dbReference type="PROSITE" id="PS00211">
    <property type="entry name" value="ABC_TRANSPORTER_1"/>
    <property type="match status" value="1"/>
</dbReference>
<dbReference type="GO" id="GO:0016887">
    <property type="term" value="F:ATP hydrolysis activity"/>
    <property type="evidence" value="ECO:0007669"/>
    <property type="project" value="InterPro"/>
</dbReference>
<dbReference type="GO" id="GO:0005886">
    <property type="term" value="C:plasma membrane"/>
    <property type="evidence" value="ECO:0007669"/>
    <property type="project" value="TreeGrafter"/>
</dbReference>
<dbReference type="FunFam" id="3.40.50.300:FF:000032">
    <property type="entry name" value="Export ABC transporter ATP-binding protein"/>
    <property type="match status" value="1"/>
</dbReference>
<dbReference type="Gene3D" id="3.40.50.300">
    <property type="entry name" value="P-loop containing nucleotide triphosphate hydrolases"/>
    <property type="match status" value="1"/>
</dbReference>
<keyword evidence="3 5" id="KW-0067">ATP-binding</keyword>
<dbReference type="SUPFAM" id="SSF52540">
    <property type="entry name" value="P-loop containing nucleoside triphosphate hydrolases"/>
    <property type="match status" value="1"/>
</dbReference>
<name>A0AAX1KJT1_FLAPL</name>
<evidence type="ECO:0000256" key="1">
    <source>
        <dbReference type="ARBA" id="ARBA00022448"/>
    </source>
</evidence>
<protein>
    <submittedName>
        <fullName evidence="5">ABC transporter ATP-binding protein</fullName>
    </submittedName>
</protein>
<dbReference type="Pfam" id="PF00005">
    <property type="entry name" value="ABC_tran"/>
    <property type="match status" value="1"/>
</dbReference>
<dbReference type="AlphaFoldDB" id="A0AAX1KJT1"/>
<dbReference type="EMBL" id="CP065315">
    <property type="protein sequence ID" value="QQR06058.1"/>
    <property type="molecule type" value="Genomic_DNA"/>
</dbReference>
<dbReference type="CDD" id="cd03255">
    <property type="entry name" value="ABC_MJ0796_LolCDE_FtsE"/>
    <property type="match status" value="1"/>
</dbReference>
<feature type="domain" description="ABC transporter" evidence="4">
    <location>
        <begin position="4"/>
        <end position="243"/>
    </location>
</feature>
<evidence type="ECO:0000259" key="4">
    <source>
        <dbReference type="PROSITE" id="PS50893"/>
    </source>
</evidence>
<keyword evidence="1" id="KW-0813">Transport</keyword>
<evidence type="ECO:0000256" key="3">
    <source>
        <dbReference type="ARBA" id="ARBA00022840"/>
    </source>
</evidence>
<dbReference type="PANTHER" id="PTHR24220">
    <property type="entry name" value="IMPORT ATP-BINDING PROTEIN"/>
    <property type="match status" value="1"/>
</dbReference>
<dbReference type="Proteomes" id="UP000595792">
    <property type="component" value="Chromosome"/>
</dbReference>
<dbReference type="InterPro" id="IPR015854">
    <property type="entry name" value="ABC_transpr_LolD-like"/>
</dbReference>
<dbReference type="InterPro" id="IPR027417">
    <property type="entry name" value="P-loop_NTPase"/>
</dbReference>
<accession>A0AAX1KJT1</accession>
<dbReference type="PANTHER" id="PTHR24220:SF86">
    <property type="entry name" value="ABC TRANSPORTER ABCH.1"/>
    <property type="match status" value="1"/>
</dbReference>
<dbReference type="KEGG" id="fpla:A4U99_08765"/>
<evidence type="ECO:0000256" key="2">
    <source>
        <dbReference type="ARBA" id="ARBA00022741"/>
    </source>
</evidence>
<dbReference type="InterPro" id="IPR017911">
    <property type="entry name" value="MacB-like_ATP-bd"/>
</dbReference>
<evidence type="ECO:0000313" key="6">
    <source>
        <dbReference type="Proteomes" id="UP000595792"/>
    </source>
</evidence>
<dbReference type="GO" id="GO:0005524">
    <property type="term" value="F:ATP binding"/>
    <property type="evidence" value="ECO:0007669"/>
    <property type="project" value="UniProtKB-KW"/>
</dbReference>
<proteinExistence type="predicted"/>
<evidence type="ECO:0000313" key="5">
    <source>
        <dbReference type="EMBL" id="QQR06058.1"/>
    </source>
</evidence>
<dbReference type="InterPro" id="IPR003439">
    <property type="entry name" value="ABC_transporter-like_ATP-bd"/>
</dbReference>
<dbReference type="SMART" id="SM00382">
    <property type="entry name" value="AAA"/>
    <property type="match status" value="1"/>
</dbReference>
<organism evidence="5 6">
    <name type="scientific">Flavonifractor plautii</name>
    <name type="common">Fusobacterium plautii</name>
    <dbReference type="NCBI Taxonomy" id="292800"/>
    <lineage>
        <taxon>Bacteria</taxon>
        <taxon>Bacillati</taxon>
        <taxon>Bacillota</taxon>
        <taxon>Clostridia</taxon>
        <taxon>Eubacteriales</taxon>
        <taxon>Oscillospiraceae</taxon>
        <taxon>Flavonifractor</taxon>
    </lineage>
</organism>
<dbReference type="InterPro" id="IPR003593">
    <property type="entry name" value="AAA+_ATPase"/>
</dbReference>
<dbReference type="PROSITE" id="PS50893">
    <property type="entry name" value="ABC_TRANSPORTER_2"/>
    <property type="match status" value="1"/>
</dbReference>
<keyword evidence="2" id="KW-0547">Nucleotide-binding</keyword>
<dbReference type="RefSeq" id="WP_065534670.1">
    <property type="nucleotide sequence ID" value="NZ_CP015406.2"/>
</dbReference>